<dbReference type="EMBL" id="CP045226">
    <property type="protein sequence ID" value="QFS49368.1"/>
    <property type="molecule type" value="Genomic_DNA"/>
</dbReference>
<evidence type="ECO:0000313" key="1">
    <source>
        <dbReference type="EMBL" id="QFS49368.1"/>
    </source>
</evidence>
<dbReference type="Proteomes" id="UP000326678">
    <property type="component" value="Chromosome Gxm1"/>
</dbReference>
<reference evidence="1 2" key="1">
    <citation type="submission" date="2019-10" db="EMBL/GenBank/DDBJ databases">
        <title>Genomic and transcriptomic insights into the perfect genentic adaptation of a filamentous nitrogen-fixing cyanobacterium to rice fields.</title>
        <authorList>
            <person name="Chen Z."/>
        </authorList>
    </citation>
    <scope>NUCLEOTIDE SEQUENCE [LARGE SCALE GENOMIC DNA]</scope>
    <source>
        <strain evidence="1">CCNUC1</strain>
    </source>
</reference>
<protein>
    <submittedName>
        <fullName evidence="1">Uncharacterized protein</fullName>
    </submittedName>
</protein>
<proteinExistence type="predicted"/>
<organism evidence="1 2">
    <name type="scientific">Nostoc sphaeroides CCNUC1</name>
    <dbReference type="NCBI Taxonomy" id="2653204"/>
    <lineage>
        <taxon>Bacteria</taxon>
        <taxon>Bacillati</taxon>
        <taxon>Cyanobacteriota</taxon>
        <taxon>Cyanophyceae</taxon>
        <taxon>Nostocales</taxon>
        <taxon>Nostocaceae</taxon>
        <taxon>Nostoc</taxon>
    </lineage>
</organism>
<dbReference type="AlphaFoldDB" id="A0A5P8W9F2"/>
<gene>
    <name evidence="1" type="ORF">GXM_06862</name>
</gene>
<evidence type="ECO:0000313" key="2">
    <source>
        <dbReference type="Proteomes" id="UP000326678"/>
    </source>
</evidence>
<accession>A0A5P8W9F2</accession>
<dbReference type="KEGG" id="nsh:GXM_06862"/>
<name>A0A5P8W9F2_9NOSO</name>
<keyword evidence="2" id="KW-1185">Reference proteome</keyword>
<sequence length="43" mass="4884">MRRLGSIPDALGSLLRHRSKPLRTGLNSKLVKIALIFMFFSQN</sequence>